<sequence>MRRAGAAAMLALLLGAAGPAPDDAITSYCGGGVTGGGGGLRITPDGAVVRLRRPLAGAPVEEMRIEDRASPYARIAALLDAAGFDRMPRGEPSNMTCSLTRRHGGQSHQVMWGIGRAPAALQPALREIEAAGR</sequence>
<accession>A0A9X9WCJ6</accession>
<evidence type="ECO:0000313" key="4">
    <source>
        <dbReference type="Proteomes" id="UP000746741"/>
    </source>
</evidence>
<dbReference type="EMBL" id="JAAVUP010000001">
    <property type="protein sequence ID" value="NKE15415.1"/>
    <property type="molecule type" value="Genomic_DNA"/>
</dbReference>
<evidence type="ECO:0000256" key="1">
    <source>
        <dbReference type="SAM" id="SignalP"/>
    </source>
</evidence>
<reference evidence="2" key="1">
    <citation type="submission" date="2020-01" db="EMBL/GenBank/DDBJ databases">
        <authorList>
            <person name="Rat A."/>
        </authorList>
    </citation>
    <scope>NUCLEOTIDE SEQUENCE</scope>
    <source>
        <strain evidence="2">LMG 31161</strain>
    </source>
</reference>
<reference evidence="2" key="3">
    <citation type="journal article" date="2021" name="Syst. Appl. Microbiol.">
        <title>Roseomonas hellenica sp. nov., isolated from roots of wild-growing Alkanna tinctoria.</title>
        <authorList>
            <person name="Rat A."/>
            <person name="Naranjo H.D."/>
            <person name="Lebbe L."/>
            <person name="Cnockaert M."/>
            <person name="Krigas N."/>
            <person name="Grigoriadou K."/>
            <person name="Maloupa E."/>
            <person name="Willems A."/>
        </authorList>
    </citation>
    <scope>NUCLEOTIDE SEQUENCE</scope>
    <source>
        <strain evidence="2">LMG 31161</strain>
    </source>
</reference>
<keyword evidence="1" id="KW-0732">Signal</keyword>
<organism evidence="2 5">
    <name type="scientific">Neoroseomonas oryzicola</name>
    <dbReference type="NCBI Taxonomy" id="535904"/>
    <lineage>
        <taxon>Bacteria</taxon>
        <taxon>Pseudomonadati</taxon>
        <taxon>Pseudomonadota</taxon>
        <taxon>Alphaproteobacteria</taxon>
        <taxon>Acetobacterales</taxon>
        <taxon>Acetobacteraceae</taxon>
        <taxon>Neoroseomonas</taxon>
    </lineage>
</organism>
<name>A0A9X9WCJ6_9PROT</name>
<keyword evidence="4" id="KW-1185">Reference proteome</keyword>
<evidence type="ECO:0000313" key="5">
    <source>
        <dbReference type="Proteomes" id="UP001138708"/>
    </source>
</evidence>
<dbReference type="RefSeq" id="WP_168038003.1">
    <property type="nucleotide sequence ID" value="NZ_JAAEDK010000004.1"/>
</dbReference>
<dbReference type="EMBL" id="JAAEDK010000004">
    <property type="protein sequence ID" value="MBR0658056.1"/>
    <property type="molecule type" value="Genomic_DNA"/>
</dbReference>
<protein>
    <submittedName>
        <fullName evidence="2">Uncharacterized protein</fullName>
    </submittedName>
</protein>
<comment type="caution">
    <text evidence="2">The sequence shown here is derived from an EMBL/GenBank/DDBJ whole genome shotgun (WGS) entry which is preliminary data.</text>
</comment>
<evidence type="ECO:0000313" key="2">
    <source>
        <dbReference type="EMBL" id="MBR0658056.1"/>
    </source>
</evidence>
<gene>
    <name evidence="3" type="ORF">GWK15_00520</name>
    <name evidence="2" type="ORF">GXW75_02250</name>
</gene>
<dbReference type="AlphaFoldDB" id="A0A9X9WCJ6"/>
<dbReference type="Proteomes" id="UP000746741">
    <property type="component" value="Unassembled WGS sequence"/>
</dbReference>
<dbReference type="Proteomes" id="UP001138708">
    <property type="component" value="Unassembled WGS sequence"/>
</dbReference>
<feature type="chain" id="PRO_5040927367" evidence="1">
    <location>
        <begin position="20"/>
        <end position="133"/>
    </location>
</feature>
<feature type="signal peptide" evidence="1">
    <location>
        <begin position="1"/>
        <end position="19"/>
    </location>
</feature>
<reference evidence="3 4" key="2">
    <citation type="submission" date="2020-02" db="EMBL/GenBank/DDBJ databases">
        <authorList>
            <person name="Sun Q."/>
            <person name="Inoue M."/>
        </authorList>
    </citation>
    <scope>NUCLEOTIDE SEQUENCE [LARGE SCALE GENOMIC DNA]</scope>
    <source>
        <strain evidence="3 4">KCTC 22478</strain>
    </source>
</reference>
<evidence type="ECO:0000313" key="3">
    <source>
        <dbReference type="EMBL" id="NKE15415.1"/>
    </source>
</evidence>
<proteinExistence type="predicted"/>